<dbReference type="RefSeq" id="XP_018019444.1">
    <property type="nucleotide sequence ID" value="XM_018163955.2"/>
</dbReference>
<dbReference type="AlphaFoldDB" id="A0A8B7P034"/>
<evidence type="ECO:0000313" key="5">
    <source>
        <dbReference type="RefSeq" id="XP_047736825.1"/>
    </source>
</evidence>
<feature type="region of interest" description="Disordered" evidence="2">
    <location>
        <begin position="495"/>
        <end position="519"/>
    </location>
</feature>
<reference evidence="4 5" key="1">
    <citation type="submission" date="2025-04" db="UniProtKB">
        <authorList>
            <consortium name="RefSeq"/>
        </authorList>
    </citation>
    <scope>IDENTIFICATION</scope>
    <source>
        <tissue evidence="4 5">Whole organism</tissue>
    </source>
</reference>
<feature type="region of interest" description="Disordered" evidence="2">
    <location>
        <begin position="689"/>
        <end position="738"/>
    </location>
</feature>
<feature type="compositionally biased region" description="Basic and acidic residues" evidence="2">
    <location>
        <begin position="289"/>
        <end position="302"/>
    </location>
</feature>
<feature type="compositionally biased region" description="Basic and acidic residues" evidence="2">
    <location>
        <begin position="709"/>
        <end position="718"/>
    </location>
</feature>
<feature type="compositionally biased region" description="Basic and acidic residues" evidence="2">
    <location>
        <begin position="690"/>
        <end position="699"/>
    </location>
</feature>
<gene>
    <name evidence="4 5" type="primary">LOC108675901</name>
</gene>
<accession>A0A8B7P034</accession>
<comment type="similarity">
    <text evidence="1">Belongs to the MTFR1 family.</text>
</comment>
<evidence type="ECO:0000313" key="4">
    <source>
        <dbReference type="RefSeq" id="XP_018019444.1"/>
    </source>
</evidence>
<feature type="compositionally biased region" description="Basic residues" evidence="2">
    <location>
        <begin position="274"/>
        <end position="288"/>
    </location>
</feature>
<name>A0A8B7P034_HYAAZ</name>
<dbReference type="GO" id="GO:0000266">
    <property type="term" value="P:mitochondrial fission"/>
    <property type="evidence" value="ECO:0007669"/>
    <property type="project" value="TreeGrafter"/>
</dbReference>
<sequence length="774" mass="85355">MVHTKNNFKDQNHDLPSSENDSHLSENHSGTSHESVHNLFVAVKTSNSRRDSEKRSVGSTGPSIIRVIRDGIFYYLCIVTRGARGAVEVLITDVSEVSWWLVRLCLSEQTFTQFHEQWQVFSSGASTSPEDEPLEKRRRRRCFTFVRFLGSLLPLAPVQRPYLRFVSLNSLSTSNDSLFEGSVRSVRTAPSSNRQPLSIKPAALEQSRHQLLRAEGMTNLSRESNESGFSTAHYFDSDTSSCVDNEQLDDDTEGDRQSITSAHSMAVGESSGKINRRKSQIKRRHGRRTEHGFHEAQQRESNLESALPFTDPSALEKIKSLESQLEQLKLTISQIMQQKHKPPTTPPSSPTGTRRPSVVPPPPPPPPTPIAPPPPPPPLPPTPLAAGVKSVAGGSLHELLKSKQGQLSKTEVSTTPKDEPGSWSSVVNAIKGGGAKLKKVQRRSPSVKKTAVETNSGDAYRAALAATLRQRFKSVHGSEDDTDVEYSDSDAVKGSRWDSEAWQSPPCNINNNTASGQGPLPQLLFRDKLKKRSPVKLAKEIKNSPDMLLAAVNEKLFSSVNGERGSDSTLIFSTPKSSFLDNTEDQAPDSNELFRKFLQSDRKRRVIPPSLTKIQSTPNLASFSTPSLNKDRIETILETPQSCAAAGEDDTPVLNSTLKPRALSFSTEVQQSPFGQHLLRRRSTISLKADAAKETRPSHDTTLTPAANREAKRCHNEETPVASGCSKNNSEGLTIKKQERAEIQEESLYLSFESCDKDKRSLQVPNGSVDPEKE</sequence>
<evidence type="ECO:0000313" key="3">
    <source>
        <dbReference type="Proteomes" id="UP000694843"/>
    </source>
</evidence>
<feature type="compositionally biased region" description="Pro residues" evidence="2">
    <location>
        <begin position="358"/>
        <end position="383"/>
    </location>
</feature>
<feature type="compositionally biased region" description="Polar residues" evidence="2">
    <location>
        <begin position="501"/>
        <end position="516"/>
    </location>
</feature>
<dbReference type="PANTHER" id="PTHR14215:SF0">
    <property type="entry name" value="WH2 DOMAIN-CONTAINING PROTEIN"/>
    <property type="match status" value="1"/>
</dbReference>
<protein>
    <submittedName>
        <fullName evidence="4 5">Uncharacterized protein LOC108675901 isoform X1</fullName>
    </submittedName>
</protein>
<feature type="compositionally biased region" description="Polar residues" evidence="2">
    <location>
        <begin position="403"/>
        <end position="415"/>
    </location>
</feature>
<feature type="region of interest" description="Disordered" evidence="2">
    <location>
        <begin position="240"/>
        <end position="306"/>
    </location>
</feature>
<dbReference type="RefSeq" id="XP_047736825.1">
    <property type="nucleotide sequence ID" value="XM_047880869.1"/>
</dbReference>
<dbReference type="Proteomes" id="UP000694843">
    <property type="component" value="Unplaced"/>
</dbReference>
<dbReference type="GO" id="GO:0005739">
    <property type="term" value="C:mitochondrion"/>
    <property type="evidence" value="ECO:0007669"/>
    <property type="project" value="TreeGrafter"/>
</dbReference>
<dbReference type="GeneID" id="108675901"/>
<feature type="compositionally biased region" description="Basic residues" evidence="2">
    <location>
        <begin position="436"/>
        <end position="446"/>
    </location>
</feature>
<dbReference type="KEGG" id="hazt:108675901"/>
<feature type="region of interest" description="Disordered" evidence="2">
    <location>
        <begin position="334"/>
        <end position="454"/>
    </location>
</feature>
<organism evidence="3 4">
    <name type="scientific">Hyalella azteca</name>
    <name type="common">Amphipod</name>
    <dbReference type="NCBI Taxonomy" id="294128"/>
    <lineage>
        <taxon>Eukaryota</taxon>
        <taxon>Metazoa</taxon>
        <taxon>Ecdysozoa</taxon>
        <taxon>Arthropoda</taxon>
        <taxon>Crustacea</taxon>
        <taxon>Multicrustacea</taxon>
        <taxon>Malacostraca</taxon>
        <taxon>Eumalacostraca</taxon>
        <taxon>Peracarida</taxon>
        <taxon>Amphipoda</taxon>
        <taxon>Senticaudata</taxon>
        <taxon>Talitrida</taxon>
        <taxon>Talitroidea</taxon>
        <taxon>Hyalellidae</taxon>
        <taxon>Hyalella</taxon>
    </lineage>
</organism>
<dbReference type="Pfam" id="PF05308">
    <property type="entry name" value="Mito_fiss_reg"/>
    <property type="match status" value="1"/>
</dbReference>
<feature type="region of interest" description="Disordered" evidence="2">
    <location>
        <begin position="1"/>
        <end position="34"/>
    </location>
</feature>
<dbReference type="PANTHER" id="PTHR14215">
    <property type="entry name" value="PROTEIN OF UNKNOWN FUNCTION DUF729"/>
    <property type="match status" value="1"/>
</dbReference>
<dbReference type="InterPro" id="IPR007972">
    <property type="entry name" value="Mtfr1"/>
</dbReference>
<dbReference type="GO" id="GO:0009060">
    <property type="term" value="P:aerobic respiration"/>
    <property type="evidence" value="ECO:0007669"/>
    <property type="project" value="TreeGrafter"/>
</dbReference>
<dbReference type="OrthoDB" id="2133332at2759"/>
<keyword evidence="3" id="KW-1185">Reference proteome</keyword>
<dbReference type="SUPFAM" id="SSF101447">
    <property type="entry name" value="Formin homology 2 domain (FH2 domain)"/>
    <property type="match status" value="1"/>
</dbReference>
<proteinExistence type="inferred from homology"/>
<evidence type="ECO:0000256" key="1">
    <source>
        <dbReference type="ARBA" id="ARBA00005807"/>
    </source>
</evidence>
<evidence type="ECO:0000256" key="2">
    <source>
        <dbReference type="SAM" id="MobiDB-lite"/>
    </source>
</evidence>